<dbReference type="Pfam" id="PF07927">
    <property type="entry name" value="HicA_toxin"/>
    <property type="match status" value="1"/>
</dbReference>
<protein>
    <submittedName>
        <fullName evidence="1">HicA-related protein</fullName>
    </submittedName>
</protein>
<dbReference type="OrthoDB" id="73001at2"/>
<dbReference type="KEGG" id="rce:RC1_0546"/>
<dbReference type="Proteomes" id="UP000001591">
    <property type="component" value="Chromosome"/>
</dbReference>
<evidence type="ECO:0000313" key="1">
    <source>
        <dbReference type="EMBL" id="ACI97983.1"/>
    </source>
</evidence>
<evidence type="ECO:0000313" key="2">
    <source>
        <dbReference type="Proteomes" id="UP000001591"/>
    </source>
</evidence>
<organism evidence="1 2">
    <name type="scientific">Rhodospirillum centenum (strain ATCC 51521 / SW)</name>
    <dbReference type="NCBI Taxonomy" id="414684"/>
    <lineage>
        <taxon>Bacteria</taxon>
        <taxon>Pseudomonadati</taxon>
        <taxon>Pseudomonadota</taxon>
        <taxon>Alphaproteobacteria</taxon>
        <taxon>Rhodospirillales</taxon>
        <taxon>Rhodospirillaceae</taxon>
        <taxon>Rhodospirillum</taxon>
    </lineage>
</organism>
<dbReference type="STRING" id="414684.RC1_0546"/>
<dbReference type="InterPro" id="IPR012933">
    <property type="entry name" value="HicA_mRNA_interferase"/>
</dbReference>
<dbReference type="RefSeq" id="WP_012565775.1">
    <property type="nucleotide sequence ID" value="NC_011420.2"/>
</dbReference>
<accession>B6IR97</accession>
<name>B6IR97_RHOCS</name>
<keyword evidence="2" id="KW-1185">Reference proteome</keyword>
<dbReference type="AlphaFoldDB" id="B6IR97"/>
<dbReference type="eggNOG" id="ENOG5032CX1">
    <property type="taxonomic scope" value="Bacteria"/>
</dbReference>
<proteinExistence type="predicted"/>
<dbReference type="EMBL" id="CP000613">
    <property type="protein sequence ID" value="ACI97983.1"/>
    <property type="molecule type" value="Genomic_DNA"/>
</dbReference>
<sequence>MSRRDKLVDRLKGRPTDFTWDELVRLLEGLGYSEAPTGRTGGSRRRFVHATAPTIALHKPHPGSIVKMYVIEDLLRVLAEEGLI</sequence>
<dbReference type="GO" id="GO:0003729">
    <property type="term" value="F:mRNA binding"/>
    <property type="evidence" value="ECO:0007669"/>
    <property type="project" value="InterPro"/>
</dbReference>
<reference evidence="1 2" key="1">
    <citation type="journal article" date="2010" name="BMC Genomics">
        <title>Metabolic flexibility revealed in the genome of the cyst-forming alpha-1 proteobacterium Rhodospirillum centenum.</title>
        <authorList>
            <person name="Lu Y.K."/>
            <person name="Marden J."/>
            <person name="Han M."/>
            <person name="Swingley W.D."/>
            <person name="Mastrian S.D."/>
            <person name="Chowdhury S.R."/>
            <person name="Hao J."/>
            <person name="Helmy T."/>
            <person name="Kim S."/>
            <person name="Kurdoglu A.A."/>
            <person name="Matthies H.J."/>
            <person name="Rollo D."/>
            <person name="Stothard P."/>
            <person name="Blankenship R.E."/>
            <person name="Bauer C.E."/>
            <person name="Touchman J.W."/>
        </authorList>
    </citation>
    <scope>NUCLEOTIDE SEQUENCE [LARGE SCALE GENOMIC DNA]</scope>
    <source>
        <strain evidence="2">ATCC 51521 / SW</strain>
    </source>
</reference>
<gene>
    <name evidence="1" type="ordered locus">RC1_0546</name>
</gene>
<dbReference type="HOGENOM" id="CLU_164851_0_1_5"/>